<reference evidence="13" key="2">
    <citation type="submission" date="2025-08" db="UniProtKB">
        <authorList>
            <consortium name="Ensembl"/>
        </authorList>
    </citation>
    <scope>IDENTIFICATION</scope>
</reference>
<dbReference type="GO" id="GO:0005737">
    <property type="term" value="C:cytoplasm"/>
    <property type="evidence" value="ECO:0007669"/>
    <property type="project" value="TreeGrafter"/>
</dbReference>
<dbReference type="AlphaFoldDB" id="A0A8C9R9Z2"/>
<evidence type="ECO:0000256" key="10">
    <source>
        <dbReference type="PIRSR" id="PIRSR602401-1"/>
    </source>
</evidence>
<feature type="transmembrane region" description="Helical" evidence="12">
    <location>
        <begin position="6"/>
        <end position="23"/>
    </location>
</feature>
<keyword evidence="7 10" id="KW-0408">Iron</keyword>
<keyword evidence="8 11" id="KW-0503">Monooxygenase</keyword>
<dbReference type="InterPro" id="IPR001128">
    <property type="entry name" value="Cyt_P450"/>
</dbReference>
<evidence type="ECO:0000256" key="8">
    <source>
        <dbReference type="ARBA" id="ARBA00023033"/>
    </source>
</evidence>
<sequence length="497" mass="57383">MITSFLQISLYFLICLITVFLLWKNWTKQKFRRLPPGPPSLPIIGSLLKIDLNKPYDTYRKISETYGSVFTVWLGDKPVVVVSGLEALRNAFLNLGEEFSGRETYPLLMHVTGGYGLLVNSGETWKQLRRFTVTTFKNFGMGRQIIENRIQEEAKNLVEALSQFRGIRMFNPKEMADKAVFNVVCSILFGRTFEYCDPQLNFFCDVIELYFKFLCSIQGQFYNIFPTLFKFLPGKHRKVLESVEIFKCYIRNQADMWRKNLDTEFPRNYIEAFMGHMIKEKDNPNTEFHLKNLEASAWNLLSAGTETTASTLRQSLLLMIKYPEVQERVYKEIVEVIGTSRIPSFQDRLKMPYTDAVIHEILRFTDISPTGVPHKVLKDVEFKGYYIPEGTVVIPLLSSALSDPKLWKNPNVFDPENFLDENGCFKKNEAFLAFGLGKRSCLGEGLARMELFIFFTALLQKFTFSGTQPVEDIDTSPEFACFGRLPRTYTCYAKHHP</sequence>
<keyword evidence="4 10" id="KW-0349">Heme</keyword>
<dbReference type="PANTHER" id="PTHR24300">
    <property type="entry name" value="CYTOCHROME P450 508A4-RELATED"/>
    <property type="match status" value="1"/>
</dbReference>
<evidence type="ECO:0008006" key="15">
    <source>
        <dbReference type="Google" id="ProtNLM"/>
    </source>
</evidence>
<dbReference type="PRINTS" id="PR00385">
    <property type="entry name" value="P450"/>
</dbReference>
<evidence type="ECO:0000256" key="1">
    <source>
        <dbReference type="ARBA" id="ARBA00001971"/>
    </source>
</evidence>
<evidence type="ECO:0000313" key="13">
    <source>
        <dbReference type="Ensembl" id="ENSSFOP00015007904.2"/>
    </source>
</evidence>
<evidence type="ECO:0000256" key="6">
    <source>
        <dbReference type="ARBA" id="ARBA00023002"/>
    </source>
</evidence>
<keyword evidence="12" id="KW-1133">Transmembrane helix</keyword>
<dbReference type="GeneTree" id="ENSGT00940000162064"/>
<dbReference type="InterPro" id="IPR050182">
    <property type="entry name" value="Cytochrome_P450_fam2"/>
</dbReference>
<comment type="similarity">
    <text evidence="3 11">Belongs to the cytochrome P450 family.</text>
</comment>
<evidence type="ECO:0000256" key="3">
    <source>
        <dbReference type="ARBA" id="ARBA00010617"/>
    </source>
</evidence>
<dbReference type="FunFam" id="1.10.630.10:FF:000004">
    <property type="entry name" value="cytochrome P450 2D15 isoform X1"/>
    <property type="match status" value="1"/>
</dbReference>
<dbReference type="GO" id="GO:0020037">
    <property type="term" value="F:heme binding"/>
    <property type="evidence" value="ECO:0007669"/>
    <property type="project" value="InterPro"/>
</dbReference>
<dbReference type="GO" id="GO:0006805">
    <property type="term" value="P:xenobiotic metabolic process"/>
    <property type="evidence" value="ECO:0007669"/>
    <property type="project" value="TreeGrafter"/>
</dbReference>
<evidence type="ECO:0000256" key="5">
    <source>
        <dbReference type="ARBA" id="ARBA00022723"/>
    </source>
</evidence>
<evidence type="ECO:0000256" key="9">
    <source>
        <dbReference type="ARBA" id="ARBA00023136"/>
    </source>
</evidence>
<dbReference type="GO" id="GO:0016712">
    <property type="term" value="F:oxidoreductase activity, acting on paired donors, with incorporation or reduction of molecular oxygen, reduced flavin or flavoprotein as one donor, and incorporation of one atom of oxygen"/>
    <property type="evidence" value="ECO:0007669"/>
    <property type="project" value="TreeGrafter"/>
</dbReference>
<dbReference type="InterPro" id="IPR017972">
    <property type="entry name" value="Cyt_P450_CS"/>
</dbReference>
<dbReference type="InterPro" id="IPR036396">
    <property type="entry name" value="Cyt_P450_sf"/>
</dbReference>
<evidence type="ECO:0000256" key="12">
    <source>
        <dbReference type="SAM" id="Phobius"/>
    </source>
</evidence>
<dbReference type="CDD" id="cd11026">
    <property type="entry name" value="CYP2"/>
    <property type="match status" value="1"/>
</dbReference>
<dbReference type="GO" id="GO:0006082">
    <property type="term" value="P:organic acid metabolic process"/>
    <property type="evidence" value="ECO:0007669"/>
    <property type="project" value="TreeGrafter"/>
</dbReference>
<dbReference type="GO" id="GO:0005506">
    <property type="term" value="F:iron ion binding"/>
    <property type="evidence" value="ECO:0007669"/>
    <property type="project" value="InterPro"/>
</dbReference>
<keyword evidence="12" id="KW-0812">Transmembrane</keyword>
<evidence type="ECO:0000256" key="4">
    <source>
        <dbReference type="ARBA" id="ARBA00022617"/>
    </source>
</evidence>
<keyword evidence="6 11" id="KW-0560">Oxidoreductase</keyword>
<comment type="cofactor">
    <cofactor evidence="1 10">
        <name>heme</name>
        <dbReference type="ChEBI" id="CHEBI:30413"/>
    </cofactor>
</comment>
<dbReference type="Pfam" id="PF00067">
    <property type="entry name" value="p450"/>
    <property type="match status" value="1"/>
</dbReference>
<dbReference type="PROSITE" id="PS00086">
    <property type="entry name" value="CYTOCHROME_P450"/>
    <property type="match status" value="1"/>
</dbReference>
<accession>A0A8C9R9Z2</accession>
<evidence type="ECO:0000256" key="7">
    <source>
        <dbReference type="ARBA" id="ARBA00023004"/>
    </source>
</evidence>
<dbReference type="PRINTS" id="PR00463">
    <property type="entry name" value="EP450I"/>
</dbReference>
<gene>
    <name evidence="13" type="primary">LOC108928616</name>
</gene>
<dbReference type="SUPFAM" id="SSF48264">
    <property type="entry name" value="Cytochrome P450"/>
    <property type="match status" value="1"/>
</dbReference>
<organism evidence="13 14">
    <name type="scientific">Scleropages formosus</name>
    <name type="common">Asian bonytongue</name>
    <name type="synonym">Osteoglossum formosum</name>
    <dbReference type="NCBI Taxonomy" id="113540"/>
    <lineage>
        <taxon>Eukaryota</taxon>
        <taxon>Metazoa</taxon>
        <taxon>Chordata</taxon>
        <taxon>Craniata</taxon>
        <taxon>Vertebrata</taxon>
        <taxon>Euteleostomi</taxon>
        <taxon>Actinopterygii</taxon>
        <taxon>Neopterygii</taxon>
        <taxon>Teleostei</taxon>
        <taxon>Osteoglossocephala</taxon>
        <taxon>Osteoglossomorpha</taxon>
        <taxon>Osteoglossiformes</taxon>
        <taxon>Osteoglossidae</taxon>
        <taxon>Scleropages</taxon>
    </lineage>
</organism>
<dbReference type="Gene3D" id="1.10.630.10">
    <property type="entry name" value="Cytochrome P450"/>
    <property type="match status" value="1"/>
</dbReference>
<name>A0A8C9R9Z2_SCLFO</name>
<reference evidence="13 14" key="1">
    <citation type="submission" date="2019-04" db="EMBL/GenBank/DDBJ databases">
        <authorList>
            <consortium name="Wellcome Sanger Institute Data Sharing"/>
        </authorList>
    </citation>
    <scope>NUCLEOTIDE SEQUENCE [LARGE SCALE GENOMIC DNA]</scope>
</reference>
<dbReference type="Proteomes" id="UP000694397">
    <property type="component" value="Chromosome 10"/>
</dbReference>
<dbReference type="PANTHER" id="PTHR24300:SF346">
    <property type="entry name" value="CYTOCHROME P450 2C44"/>
    <property type="match status" value="1"/>
</dbReference>
<dbReference type="InterPro" id="IPR002401">
    <property type="entry name" value="Cyt_P450_E_grp-I"/>
</dbReference>
<keyword evidence="5 10" id="KW-0479">Metal-binding</keyword>
<dbReference type="GO" id="GO:0016020">
    <property type="term" value="C:membrane"/>
    <property type="evidence" value="ECO:0007669"/>
    <property type="project" value="UniProtKB-SubCell"/>
</dbReference>
<protein>
    <recommendedName>
        <fullName evidence="15">Cytochrome P450 2M1-like</fullName>
    </recommendedName>
</protein>
<dbReference type="OrthoDB" id="1103324at2759"/>
<proteinExistence type="inferred from homology"/>
<feature type="binding site" description="axial binding residue" evidence="10">
    <location>
        <position position="441"/>
    </location>
    <ligand>
        <name>heme</name>
        <dbReference type="ChEBI" id="CHEBI:30413"/>
    </ligand>
    <ligandPart>
        <name>Fe</name>
        <dbReference type="ChEBI" id="CHEBI:18248"/>
    </ligandPart>
</feature>
<keyword evidence="9 12" id="KW-0472">Membrane</keyword>
<reference evidence="13" key="3">
    <citation type="submission" date="2025-09" db="UniProtKB">
        <authorList>
            <consortium name="Ensembl"/>
        </authorList>
    </citation>
    <scope>IDENTIFICATION</scope>
</reference>
<evidence type="ECO:0000256" key="11">
    <source>
        <dbReference type="RuleBase" id="RU000461"/>
    </source>
</evidence>
<evidence type="ECO:0000313" key="14">
    <source>
        <dbReference type="Proteomes" id="UP000694397"/>
    </source>
</evidence>
<evidence type="ECO:0000256" key="2">
    <source>
        <dbReference type="ARBA" id="ARBA00004370"/>
    </source>
</evidence>
<dbReference type="Ensembl" id="ENSSFOT00015008019.2">
    <property type="protein sequence ID" value="ENSSFOP00015007904.2"/>
    <property type="gene ID" value="ENSSFOG00015004647.2"/>
</dbReference>
<keyword evidence="14" id="KW-1185">Reference proteome</keyword>
<comment type="subcellular location">
    <subcellularLocation>
        <location evidence="2">Membrane</location>
    </subcellularLocation>
</comment>